<organism evidence="18 19">
    <name type="scientific">Pelobates cultripes</name>
    <name type="common">Western spadefoot toad</name>
    <dbReference type="NCBI Taxonomy" id="61616"/>
    <lineage>
        <taxon>Eukaryota</taxon>
        <taxon>Metazoa</taxon>
        <taxon>Chordata</taxon>
        <taxon>Craniata</taxon>
        <taxon>Vertebrata</taxon>
        <taxon>Euteleostomi</taxon>
        <taxon>Amphibia</taxon>
        <taxon>Batrachia</taxon>
        <taxon>Anura</taxon>
        <taxon>Pelobatoidea</taxon>
        <taxon>Pelobatidae</taxon>
        <taxon>Pelobates</taxon>
    </lineage>
</organism>
<evidence type="ECO:0000256" key="10">
    <source>
        <dbReference type="ARBA" id="ARBA00022989"/>
    </source>
</evidence>
<feature type="domain" description="Ricin B lectin" evidence="17">
    <location>
        <begin position="1094"/>
        <end position="1220"/>
    </location>
</feature>
<sequence>MQRVRKYFRGSGRALAFIFIASVIWLIFDMAALRFSFSEINARMQKEEIYRRDKVGFRSWKSPGNRIGDSRWLKDDTAKLKGVFHPPAEQAYDSDLRMGRLRKRTIKPMIVHLNKTVLPVRTPTEAKGQPPHLWGKSKEENLEFLNDTNLLGANAFHFKHVQQPEANDGHGVVGVQKTEKLVGVGESKGVTKSIGNGKWDSVVEVKGGAKVAGVLKAEGEPKDTGDFKPVGEPNDTGDLKPVWKPKDAEDLKVVKDVKGAVDVKVGGNPKDVRELTKNVEDVKVVRKAEGAGDFKVVGEPKGAENMKDVVNLEGAGDIKVIGELEGAGDMKAVGELEGAGDIKVFGEPEGAGDIKVFGEPEGAGDIKAVGNPKGAGDRTVVGKPGVAGEVKVVGKPEVVENLKVVEPNKIDHIKILGEPKVAEDLKSLVEQIHAGDSKDVGEPKHVGNIKVVGEPKSAGDIMALREAKGSVVVKSVGEPNGADERKAVETKGAGFKAKAEPLDTGVIKSAGEPKAEGDHKTLVELRNIGDLKGIEDVKAKVNKTNVQNKPSLNITLNVERMNENLSEKDKPKEQHQDSKPKIDQPINEKVMVVSKLNANATDANIGKKIVPRDTSLNSNLNKELKYDSQKSMSKQFHVPNNGILSVTSAVEEKDLKVAKTKLNLIEGFLGKVEKKKEKTISQKKLPANIQNGNNNQVTVARNSGVHKVLTLDRTIIPRNPKAPGQYGRSVAVPKDKEEEAKRRWKEGNFNVYLSDLIPLDRAIEDTRPNGCSAQLVHNDLPTTSVIICFVDEVWSTLIRSVFSVLNRSPDHLIKEIILVDDFSTKAYLKEKLDKYMVQFPKVKILHLKERHGLIRARVAGANIAKGDVLTFLDSHVECNVGWLEPLLEQVRQNRKKVACPVIEVINDKDMSYMTVDNYQRGIFTWPMNFGWKPIPPDVLLKDKITEIDPIRCPVMAGGLFSIDKKYFYELGTYDSGLDVWGGENMEISFKVWMCGGEIEIIPCSRVGHIFRNDNPYSFPKNRIKTVERNLARVAEVWLDDYKELFYGHGYHLLQVNSSIGDLKEQKDLRKKLNCKSFKWYIDNVYPDLEAPLVRATGVLSNRELGKCLSLEKSTLVLEACDASKQNQQFNYTWLRLIKHNDLCIAPASQKEKLSLHPCDNTNTNLRWLHKSLTSFQPSLKDHIVLENLQHPNCLDVDQLHRNLQMSACDSSNKFQKWQFETYFVE</sequence>
<dbReference type="InterPro" id="IPR045885">
    <property type="entry name" value="GalNAc-T"/>
</dbReference>
<dbReference type="Pfam" id="PF00652">
    <property type="entry name" value="Ricin_B_lectin"/>
    <property type="match status" value="1"/>
</dbReference>
<dbReference type="PANTHER" id="PTHR11675">
    <property type="entry name" value="N-ACETYLGALACTOSAMINYLTRANSFERASE"/>
    <property type="match status" value="1"/>
</dbReference>
<keyword evidence="11" id="KW-0333">Golgi apparatus</keyword>
<evidence type="ECO:0000256" key="1">
    <source>
        <dbReference type="ARBA" id="ARBA00001936"/>
    </source>
</evidence>
<gene>
    <name evidence="18" type="ORF">PECUL_23A031680</name>
</gene>
<evidence type="ECO:0000256" key="7">
    <source>
        <dbReference type="ARBA" id="ARBA00022692"/>
    </source>
</evidence>
<evidence type="ECO:0000256" key="13">
    <source>
        <dbReference type="ARBA" id="ARBA00023157"/>
    </source>
</evidence>
<feature type="region of interest" description="Disordered" evidence="15">
    <location>
        <begin position="564"/>
        <end position="584"/>
    </location>
</feature>
<feature type="region of interest" description="Disordered" evidence="15">
    <location>
        <begin position="220"/>
        <end position="240"/>
    </location>
</feature>
<dbReference type="GO" id="GO:0000139">
    <property type="term" value="C:Golgi membrane"/>
    <property type="evidence" value="ECO:0007669"/>
    <property type="project" value="UniProtKB-SubCell"/>
</dbReference>
<comment type="similarity">
    <text evidence="4">Belongs to the glycosyltransferase 2 family. GalNAc-T subfamily.</text>
</comment>
<accession>A0AAD1WGW8</accession>
<dbReference type="GO" id="GO:0004653">
    <property type="term" value="F:polypeptide N-acetylgalactosaminyltransferase activity"/>
    <property type="evidence" value="ECO:0007669"/>
    <property type="project" value="UniProtKB-EC"/>
</dbReference>
<evidence type="ECO:0000256" key="4">
    <source>
        <dbReference type="ARBA" id="ARBA00005680"/>
    </source>
</evidence>
<dbReference type="GO" id="GO:0006493">
    <property type="term" value="P:protein O-linked glycosylation"/>
    <property type="evidence" value="ECO:0007669"/>
    <property type="project" value="TreeGrafter"/>
</dbReference>
<dbReference type="SUPFAM" id="SSF53448">
    <property type="entry name" value="Nucleotide-diphospho-sugar transferases"/>
    <property type="match status" value="1"/>
</dbReference>
<evidence type="ECO:0000256" key="16">
    <source>
        <dbReference type="SAM" id="Phobius"/>
    </source>
</evidence>
<protein>
    <recommendedName>
        <fullName evidence="5">polypeptide N-acetylgalactosaminyltransferase</fullName>
        <ecNumber evidence="5">2.4.1.41</ecNumber>
    </recommendedName>
</protein>
<dbReference type="SUPFAM" id="SSF50370">
    <property type="entry name" value="Ricin B-like lectins"/>
    <property type="match status" value="1"/>
</dbReference>
<evidence type="ECO:0000259" key="17">
    <source>
        <dbReference type="SMART" id="SM00458"/>
    </source>
</evidence>
<keyword evidence="12 16" id="KW-0472">Membrane</keyword>
<keyword evidence="9" id="KW-0735">Signal-anchor</keyword>
<keyword evidence="19" id="KW-1185">Reference proteome</keyword>
<dbReference type="GO" id="GO:0030246">
    <property type="term" value="F:carbohydrate binding"/>
    <property type="evidence" value="ECO:0007669"/>
    <property type="project" value="UniProtKB-KW"/>
</dbReference>
<dbReference type="CDD" id="cd02510">
    <property type="entry name" value="pp-GalNAc-T"/>
    <property type="match status" value="1"/>
</dbReference>
<comment type="cofactor">
    <cofactor evidence="1">
        <name>Mn(2+)</name>
        <dbReference type="ChEBI" id="CHEBI:29035"/>
    </cofactor>
</comment>
<dbReference type="EC" id="2.4.1.41" evidence="5"/>
<comment type="subcellular location">
    <subcellularLocation>
        <location evidence="2">Golgi apparatus membrane</location>
        <topology evidence="2">Single-pass type II membrane protein</topology>
    </subcellularLocation>
</comment>
<evidence type="ECO:0000256" key="2">
    <source>
        <dbReference type="ARBA" id="ARBA00004323"/>
    </source>
</evidence>
<evidence type="ECO:0000256" key="15">
    <source>
        <dbReference type="SAM" id="MobiDB-lite"/>
    </source>
</evidence>
<evidence type="ECO:0000256" key="12">
    <source>
        <dbReference type="ARBA" id="ARBA00023136"/>
    </source>
</evidence>
<comment type="pathway">
    <text evidence="3">Protein modification; protein glycosylation.</text>
</comment>
<keyword evidence="7 16" id="KW-0812">Transmembrane</keyword>
<dbReference type="InterPro" id="IPR029044">
    <property type="entry name" value="Nucleotide-diphossugar_trans"/>
</dbReference>
<dbReference type="SMART" id="SM00458">
    <property type="entry name" value="RICIN"/>
    <property type="match status" value="1"/>
</dbReference>
<evidence type="ECO:0000256" key="5">
    <source>
        <dbReference type="ARBA" id="ARBA00012644"/>
    </source>
</evidence>
<dbReference type="InterPro" id="IPR035992">
    <property type="entry name" value="Ricin_B-like_lectins"/>
</dbReference>
<dbReference type="Proteomes" id="UP001295444">
    <property type="component" value="Chromosome 07"/>
</dbReference>
<evidence type="ECO:0000256" key="6">
    <source>
        <dbReference type="ARBA" id="ARBA00022676"/>
    </source>
</evidence>
<dbReference type="Pfam" id="PF00535">
    <property type="entry name" value="Glycos_transf_2"/>
    <property type="match status" value="1"/>
</dbReference>
<dbReference type="PROSITE" id="PS50231">
    <property type="entry name" value="RICIN_B_LECTIN"/>
    <property type="match status" value="1"/>
</dbReference>
<evidence type="ECO:0000256" key="3">
    <source>
        <dbReference type="ARBA" id="ARBA00004922"/>
    </source>
</evidence>
<reference evidence="18" key="1">
    <citation type="submission" date="2022-03" db="EMBL/GenBank/DDBJ databases">
        <authorList>
            <person name="Alioto T."/>
            <person name="Alioto T."/>
            <person name="Gomez Garrido J."/>
        </authorList>
    </citation>
    <scope>NUCLEOTIDE SEQUENCE</scope>
</reference>
<evidence type="ECO:0000256" key="8">
    <source>
        <dbReference type="ARBA" id="ARBA00022734"/>
    </source>
</evidence>
<keyword evidence="14" id="KW-0464">Manganese</keyword>
<keyword evidence="6" id="KW-0808">Transferase</keyword>
<dbReference type="InterPro" id="IPR000772">
    <property type="entry name" value="Ricin_B_lectin"/>
</dbReference>
<keyword evidence="6" id="KW-0328">Glycosyltransferase</keyword>
<keyword evidence="10 16" id="KW-1133">Transmembrane helix</keyword>
<evidence type="ECO:0000313" key="18">
    <source>
        <dbReference type="EMBL" id="CAH2305563.1"/>
    </source>
</evidence>
<evidence type="ECO:0000256" key="11">
    <source>
        <dbReference type="ARBA" id="ARBA00023034"/>
    </source>
</evidence>
<dbReference type="PANTHER" id="PTHR11675:SF130">
    <property type="entry name" value="POLYPEPTIDE N-ACETYLGALACTOSAMINYLTRANSFERASE 5"/>
    <property type="match status" value="1"/>
</dbReference>
<name>A0AAD1WGW8_PELCU</name>
<keyword evidence="8" id="KW-0430">Lectin</keyword>
<feature type="compositionally biased region" description="Basic and acidic residues" evidence="15">
    <location>
        <begin position="564"/>
        <end position="582"/>
    </location>
</feature>
<dbReference type="Gene3D" id="3.90.550.10">
    <property type="entry name" value="Spore Coat Polysaccharide Biosynthesis Protein SpsA, Chain A"/>
    <property type="match status" value="1"/>
</dbReference>
<evidence type="ECO:0000256" key="14">
    <source>
        <dbReference type="ARBA" id="ARBA00023211"/>
    </source>
</evidence>
<dbReference type="AlphaFoldDB" id="A0AAD1WGW8"/>
<dbReference type="FunFam" id="3.90.550.10:FF:000088">
    <property type="entry name" value="Polypeptide N-acetylgalactosaminyltransferase"/>
    <property type="match status" value="1"/>
</dbReference>
<dbReference type="Gene3D" id="2.80.10.50">
    <property type="match status" value="1"/>
</dbReference>
<dbReference type="InterPro" id="IPR001173">
    <property type="entry name" value="Glyco_trans_2-like"/>
</dbReference>
<dbReference type="EMBL" id="OW240918">
    <property type="protein sequence ID" value="CAH2305563.1"/>
    <property type="molecule type" value="Genomic_DNA"/>
</dbReference>
<feature type="transmembrane region" description="Helical" evidence="16">
    <location>
        <begin position="12"/>
        <end position="37"/>
    </location>
</feature>
<keyword evidence="13" id="KW-1015">Disulfide bond</keyword>
<evidence type="ECO:0000256" key="9">
    <source>
        <dbReference type="ARBA" id="ARBA00022968"/>
    </source>
</evidence>
<proteinExistence type="inferred from homology"/>
<evidence type="ECO:0000313" key="19">
    <source>
        <dbReference type="Proteomes" id="UP001295444"/>
    </source>
</evidence>